<sequence length="389" mass="40593">MATAYINEHGVHIPDYSEILEDLKEEFRGIFGPDVYLEPDSQEGQLLSIFALRIHDCHTLAASVYNAFSPQTAQGAGLSSVVKVNGLRRRGASHSQVDLRVIGRPGTAVTGGVVTDSADQRWLLPALTIPVGGEITVTALAEDPGEIRAAAGEITNIATPVYGWQAVTNAEAAVPGSAVETDADLRGRQRISTAIPSQTVFDGIVGGVSSVPGVTRCRGYENDSSVEDGNGLPPHSVSLVVEGGDAQAVATAIALKKTPGCGTHGDVEVGLRDVYGSASVIKFFRPTPVAVAVRVSIRPLSGYVSATGETIRKNLSAHISALEIGEDVMLSKLYTPINAAEPVPGRRSFDVLSLQIGASEILSAENLSIAFNAAASCALDDVELEVVSA</sequence>
<feature type="domain" description="Baseplate protein J-like barrel" evidence="1">
    <location>
        <begin position="100"/>
        <end position="175"/>
    </location>
</feature>
<proteinExistence type="predicted"/>
<dbReference type="Pfam" id="PF04865">
    <property type="entry name" value="Baseplate_J"/>
    <property type="match status" value="1"/>
</dbReference>
<protein>
    <submittedName>
        <fullName evidence="2">Phage protein gp47/JayE</fullName>
    </submittedName>
</protein>
<evidence type="ECO:0000313" key="2">
    <source>
        <dbReference type="EMBL" id="MBE1425655.1"/>
    </source>
</evidence>
<dbReference type="InterPro" id="IPR006949">
    <property type="entry name" value="Barrel_Baseplate_J-like"/>
</dbReference>
<accession>A0ABR9H4M2</accession>
<dbReference type="EMBL" id="JADBGG010000016">
    <property type="protein sequence ID" value="MBE1425655.1"/>
    <property type="molecule type" value="Genomic_DNA"/>
</dbReference>
<organism evidence="2 3">
    <name type="scientific">Desulfomicrobium macestii</name>
    <dbReference type="NCBI Taxonomy" id="90731"/>
    <lineage>
        <taxon>Bacteria</taxon>
        <taxon>Pseudomonadati</taxon>
        <taxon>Thermodesulfobacteriota</taxon>
        <taxon>Desulfovibrionia</taxon>
        <taxon>Desulfovibrionales</taxon>
        <taxon>Desulfomicrobiaceae</taxon>
        <taxon>Desulfomicrobium</taxon>
    </lineage>
</organism>
<reference evidence="2 3" key="1">
    <citation type="submission" date="2020-10" db="EMBL/GenBank/DDBJ databases">
        <title>Genomic Encyclopedia of Type Strains, Phase IV (KMG-IV): sequencing the most valuable type-strain genomes for metagenomic binning, comparative biology and taxonomic classification.</title>
        <authorList>
            <person name="Goeker M."/>
        </authorList>
    </citation>
    <scope>NUCLEOTIDE SEQUENCE [LARGE SCALE GENOMIC DNA]</scope>
    <source>
        <strain evidence="2 3">DSM 4194</strain>
    </source>
</reference>
<evidence type="ECO:0000259" key="1">
    <source>
        <dbReference type="Pfam" id="PF04865"/>
    </source>
</evidence>
<dbReference type="RefSeq" id="WP_192623827.1">
    <property type="nucleotide sequence ID" value="NZ_JADBGG010000016.1"/>
</dbReference>
<name>A0ABR9H4M2_9BACT</name>
<evidence type="ECO:0000313" key="3">
    <source>
        <dbReference type="Proteomes" id="UP000639010"/>
    </source>
</evidence>
<gene>
    <name evidence="2" type="ORF">H4684_002312</name>
</gene>
<comment type="caution">
    <text evidence="2">The sequence shown here is derived from an EMBL/GenBank/DDBJ whole genome shotgun (WGS) entry which is preliminary data.</text>
</comment>
<keyword evidence="3" id="KW-1185">Reference proteome</keyword>
<dbReference type="Proteomes" id="UP000639010">
    <property type="component" value="Unassembled WGS sequence"/>
</dbReference>